<dbReference type="PROSITE" id="PS50893">
    <property type="entry name" value="ABC_TRANSPORTER_2"/>
    <property type="match status" value="1"/>
</dbReference>
<dbReference type="PANTHER" id="PTHR42711">
    <property type="entry name" value="ABC TRANSPORTER ATP-BINDING PROTEIN"/>
    <property type="match status" value="1"/>
</dbReference>
<dbReference type="AlphaFoldDB" id="A0A3S4UNS5"/>
<dbReference type="Proteomes" id="UP000276899">
    <property type="component" value="Chromosome"/>
</dbReference>
<dbReference type="EC" id="3.6.3.-" evidence="7"/>
<dbReference type="InterPro" id="IPR003439">
    <property type="entry name" value="ABC_transporter-like_ATP-bd"/>
</dbReference>
<name>A0A3S4UNS5_9ACTO</name>
<keyword evidence="2" id="KW-0813">Transport</keyword>
<proteinExistence type="predicted"/>
<accession>A0A3S4UNS5</accession>
<evidence type="ECO:0000313" key="8">
    <source>
        <dbReference type="Proteomes" id="UP000276899"/>
    </source>
</evidence>
<dbReference type="GO" id="GO:0016887">
    <property type="term" value="F:ATP hydrolysis activity"/>
    <property type="evidence" value="ECO:0007669"/>
    <property type="project" value="InterPro"/>
</dbReference>
<evidence type="ECO:0000259" key="6">
    <source>
        <dbReference type="PROSITE" id="PS50893"/>
    </source>
</evidence>
<dbReference type="PANTHER" id="PTHR42711:SF18">
    <property type="entry name" value="ABC TRANSPORTER, ATP-BINDING PROTEIN"/>
    <property type="match status" value="1"/>
</dbReference>
<dbReference type="STRING" id="1278298.GCA_000428685_02182"/>
<evidence type="ECO:0000313" key="7">
    <source>
        <dbReference type="EMBL" id="VEG74799.1"/>
    </source>
</evidence>
<dbReference type="EMBL" id="LR134363">
    <property type="protein sequence ID" value="VEG74799.1"/>
    <property type="molecule type" value="Genomic_DNA"/>
</dbReference>
<evidence type="ECO:0000256" key="4">
    <source>
        <dbReference type="ARBA" id="ARBA00022840"/>
    </source>
</evidence>
<dbReference type="GO" id="GO:0046677">
    <property type="term" value="P:response to antibiotic"/>
    <property type="evidence" value="ECO:0007669"/>
    <property type="project" value="UniProtKB-KW"/>
</dbReference>
<keyword evidence="3" id="KW-0547">Nucleotide-binding</keyword>
<dbReference type="SMART" id="SM00382">
    <property type="entry name" value="AAA"/>
    <property type="match status" value="1"/>
</dbReference>
<dbReference type="SUPFAM" id="SSF52540">
    <property type="entry name" value="P-loop containing nucleoside triphosphate hydrolases"/>
    <property type="match status" value="1"/>
</dbReference>
<dbReference type="CDD" id="cd03230">
    <property type="entry name" value="ABC_DR_subfamily_A"/>
    <property type="match status" value="1"/>
</dbReference>
<dbReference type="InterPro" id="IPR003593">
    <property type="entry name" value="AAA+_ATPase"/>
</dbReference>
<keyword evidence="7" id="KW-0378">Hydrolase</keyword>
<dbReference type="KEGG" id="asla:NCTC11923_01441"/>
<comment type="subcellular location">
    <subcellularLocation>
        <location evidence="1">Cell membrane</location>
        <topology evidence="1">Peripheral membrane protein</topology>
    </subcellularLocation>
</comment>
<gene>
    <name evidence="7" type="ORF">NCTC11923_01441</name>
</gene>
<dbReference type="Gene3D" id="3.40.50.300">
    <property type="entry name" value="P-loop containing nucleotide triphosphate hydrolases"/>
    <property type="match status" value="1"/>
</dbReference>
<evidence type="ECO:0000256" key="5">
    <source>
        <dbReference type="ARBA" id="ARBA00023251"/>
    </source>
</evidence>
<dbReference type="InterPro" id="IPR027417">
    <property type="entry name" value="P-loop_NTPase"/>
</dbReference>
<evidence type="ECO:0000256" key="2">
    <source>
        <dbReference type="ARBA" id="ARBA00022448"/>
    </source>
</evidence>
<keyword evidence="8" id="KW-1185">Reference proteome</keyword>
<organism evidence="7 8">
    <name type="scientific">Actinomyces slackii</name>
    <dbReference type="NCBI Taxonomy" id="52774"/>
    <lineage>
        <taxon>Bacteria</taxon>
        <taxon>Bacillati</taxon>
        <taxon>Actinomycetota</taxon>
        <taxon>Actinomycetes</taxon>
        <taxon>Actinomycetales</taxon>
        <taxon>Actinomycetaceae</taxon>
        <taxon>Actinomyces</taxon>
    </lineage>
</organism>
<feature type="domain" description="ABC transporter" evidence="6">
    <location>
        <begin position="47"/>
        <end position="275"/>
    </location>
</feature>
<sequence>MPVMSSLRCLRALGPATGRGAGAAHRGGARLRGAGPLLGADPAMPALLVRDLGYSYRGAGRRTLRGIDLEVPAGQVLGLLGPSGAGKSTLQRVLIGLLPRYTGSARVLGREVLDWGRGLYERIGVGFERPVHLGRLTLRENLVYFSRMYARATRDPDELLAMVGLGEDAEAPAAHMSKGMGIRLNLARALLPDPELLFLDEPTSGLDPAAVARVEAIIDDQRRRGCTVVVTTHDMTLAQTVCDRVGFVVDGRVVELGRPQALRRRYGQAEVTVSWEGGSASFPLAGLADDEAFHAALRRHEVHSMHSREADLAEVFLAVTGRSLG</sequence>
<protein>
    <submittedName>
        <fullName evidence="7">Fluoroquinolones export ATP-binding protein Rv2688c/MT2762</fullName>
        <ecNumber evidence="7">3.6.3.-</ecNumber>
    </submittedName>
</protein>
<keyword evidence="4 7" id="KW-0067">ATP-binding</keyword>
<evidence type="ECO:0000256" key="1">
    <source>
        <dbReference type="ARBA" id="ARBA00004202"/>
    </source>
</evidence>
<evidence type="ECO:0000256" key="3">
    <source>
        <dbReference type="ARBA" id="ARBA00022741"/>
    </source>
</evidence>
<dbReference type="GO" id="GO:0005886">
    <property type="term" value="C:plasma membrane"/>
    <property type="evidence" value="ECO:0007669"/>
    <property type="project" value="UniProtKB-SubCell"/>
</dbReference>
<reference evidence="7 8" key="1">
    <citation type="submission" date="2018-12" db="EMBL/GenBank/DDBJ databases">
        <authorList>
            <consortium name="Pathogen Informatics"/>
        </authorList>
    </citation>
    <scope>NUCLEOTIDE SEQUENCE [LARGE SCALE GENOMIC DNA]</scope>
    <source>
        <strain evidence="7 8">NCTC11923</strain>
    </source>
</reference>
<dbReference type="GO" id="GO:0005524">
    <property type="term" value="F:ATP binding"/>
    <property type="evidence" value="ECO:0007669"/>
    <property type="project" value="UniProtKB-KW"/>
</dbReference>
<keyword evidence="5" id="KW-0046">Antibiotic resistance</keyword>
<dbReference type="InterPro" id="IPR050763">
    <property type="entry name" value="ABC_transporter_ATP-binding"/>
</dbReference>
<dbReference type="Pfam" id="PF00005">
    <property type="entry name" value="ABC_tran"/>
    <property type="match status" value="1"/>
</dbReference>